<feature type="domain" description="DUF4246" evidence="2">
    <location>
        <begin position="99"/>
        <end position="558"/>
    </location>
</feature>
<dbReference type="GeneID" id="6083549"/>
<gene>
    <name evidence="4" type="ORF">LACBIDRAFT_310820</name>
</gene>
<dbReference type="Proteomes" id="UP000001194">
    <property type="component" value="Unassembled WGS sequence"/>
</dbReference>
<dbReference type="HOGENOM" id="CLU_012066_2_0_1"/>
<organism evidence="5">
    <name type="scientific">Laccaria bicolor (strain S238N-H82 / ATCC MYA-4686)</name>
    <name type="common">Bicoloured deceiver</name>
    <name type="synonym">Laccaria laccata var. bicolor</name>
    <dbReference type="NCBI Taxonomy" id="486041"/>
    <lineage>
        <taxon>Eukaryota</taxon>
        <taxon>Fungi</taxon>
        <taxon>Dikarya</taxon>
        <taxon>Basidiomycota</taxon>
        <taxon>Agaricomycotina</taxon>
        <taxon>Agaricomycetes</taxon>
        <taxon>Agaricomycetidae</taxon>
        <taxon>Agaricales</taxon>
        <taxon>Agaricineae</taxon>
        <taxon>Hydnangiaceae</taxon>
        <taxon>Laccaria</taxon>
    </lineage>
</organism>
<proteinExistence type="predicted"/>
<feature type="domain" description="DUF4246" evidence="3">
    <location>
        <begin position="7"/>
        <end position="88"/>
    </location>
</feature>
<dbReference type="OrthoDB" id="415532at2759"/>
<dbReference type="PANTHER" id="PTHR33119:SF1">
    <property type="entry name" value="FE2OG DIOXYGENASE DOMAIN-CONTAINING PROTEIN"/>
    <property type="match status" value="1"/>
</dbReference>
<dbReference type="InParanoid" id="B0DV55"/>
<evidence type="ECO:0000259" key="3">
    <source>
        <dbReference type="Pfam" id="PF21666"/>
    </source>
</evidence>
<dbReference type="InterPro" id="IPR049207">
    <property type="entry name" value="DUF4246_N"/>
</dbReference>
<dbReference type="PANTHER" id="PTHR33119">
    <property type="entry name" value="IFI3P"/>
    <property type="match status" value="1"/>
</dbReference>
<evidence type="ECO:0000313" key="5">
    <source>
        <dbReference type="Proteomes" id="UP000001194"/>
    </source>
</evidence>
<dbReference type="Pfam" id="PF21666">
    <property type="entry name" value="DUF4246_N"/>
    <property type="match status" value="1"/>
</dbReference>
<protein>
    <submittedName>
        <fullName evidence="4">Predicted protein</fullName>
    </submittedName>
</protein>
<dbReference type="InterPro" id="IPR049192">
    <property type="entry name" value="DUF4246_C"/>
</dbReference>
<evidence type="ECO:0000256" key="1">
    <source>
        <dbReference type="SAM" id="MobiDB-lite"/>
    </source>
</evidence>
<dbReference type="KEGG" id="lbc:LACBIDRAFT_310820"/>
<dbReference type="EMBL" id="DS547138">
    <property type="protein sequence ID" value="EDR01520.1"/>
    <property type="molecule type" value="Genomic_DNA"/>
</dbReference>
<sequence length="621" mass="71025">MASDTDIPGIDQPLSYEPERSRLLPNLLLDDDRDSDRSILNEEPSTNQLPLTTLREFTMLHIMNAVTDKPDWNTKIFDDAIRLRWKAEALATPGRDVTESMAEWCMEELKYKATRFGGMPGGAIKVFNGDVVKSDTAVPHSVKAKLQAAVKPLEDVPSWEKDWHPGSDEKVLDLVHPSLFPVVYGRTRALGKGKGFATLESCIARCGEGDVLEEQDVSDLDDRYSTEYQWLPCEVGISRGDGRARITSYINNLHPAKHRHLYSIIEEIITASIPLWNITLAPLAHLWYDKHQPQYIDRYDPIPRDGRDVIFRIPYYEVEYDPDPENAPETEGPQRLEGEDDPSYWDRRQQWIETTRKVVLPEPKDFWPLEEPPLFNLRKKFSKRGLQVIVKLANIELMPEKPLYSGGTWHVEGQLVGFLSFIFHGVQCFQNEHICATALYYYSSANITPSSLAFRQHTGGFTHGRIVSRQHQHDWLPEVFGCSQDGSTFQNVGGVDTREGRLLTFPNILQHQVQPFELVDRTKPGHRKLLALFLVDPNIKIISSANVPCQRKDWWREEIGPGFGALLPREVRDIVFEGVDEFPIGLEEAKEMRLELMEERKAFALDLVAGLEEERFSLCEH</sequence>
<dbReference type="InterPro" id="IPR025340">
    <property type="entry name" value="DUF4246"/>
</dbReference>
<accession>B0DV55</accession>
<dbReference type="Pfam" id="PF14033">
    <property type="entry name" value="DUF4246"/>
    <property type="match status" value="1"/>
</dbReference>
<dbReference type="RefSeq" id="XP_001887872.1">
    <property type="nucleotide sequence ID" value="XM_001887837.1"/>
</dbReference>
<feature type="region of interest" description="Disordered" evidence="1">
    <location>
        <begin position="320"/>
        <end position="341"/>
    </location>
</feature>
<reference evidence="4 5" key="1">
    <citation type="journal article" date="2008" name="Nature">
        <title>The genome of Laccaria bicolor provides insights into mycorrhizal symbiosis.</title>
        <authorList>
            <person name="Martin F."/>
            <person name="Aerts A."/>
            <person name="Ahren D."/>
            <person name="Brun A."/>
            <person name="Danchin E.G.J."/>
            <person name="Duchaussoy F."/>
            <person name="Gibon J."/>
            <person name="Kohler A."/>
            <person name="Lindquist E."/>
            <person name="Pereda V."/>
            <person name="Salamov A."/>
            <person name="Shapiro H.J."/>
            <person name="Wuyts J."/>
            <person name="Blaudez D."/>
            <person name="Buee M."/>
            <person name="Brokstein P."/>
            <person name="Canbaeck B."/>
            <person name="Cohen D."/>
            <person name="Courty P.E."/>
            <person name="Coutinho P.M."/>
            <person name="Delaruelle C."/>
            <person name="Detter J.C."/>
            <person name="Deveau A."/>
            <person name="DiFazio S."/>
            <person name="Duplessis S."/>
            <person name="Fraissinet-Tachet L."/>
            <person name="Lucic E."/>
            <person name="Frey-Klett P."/>
            <person name="Fourrey C."/>
            <person name="Feussner I."/>
            <person name="Gay G."/>
            <person name="Grimwood J."/>
            <person name="Hoegger P.J."/>
            <person name="Jain P."/>
            <person name="Kilaru S."/>
            <person name="Labbe J."/>
            <person name="Lin Y.C."/>
            <person name="Legue V."/>
            <person name="Le Tacon F."/>
            <person name="Marmeisse R."/>
            <person name="Melayah D."/>
            <person name="Montanini B."/>
            <person name="Muratet M."/>
            <person name="Nehls U."/>
            <person name="Niculita-Hirzel H."/>
            <person name="Oudot-Le Secq M.P."/>
            <person name="Peter M."/>
            <person name="Quesneville H."/>
            <person name="Rajashekar B."/>
            <person name="Reich M."/>
            <person name="Rouhier N."/>
            <person name="Schmutz J."/>
            <person name="Yin T."/>
            <person name="Chalot M."/>
            <person name="Henrissat B."/>
            <person name="Kuees U."/>
            <person name="Lucas S."/>
            <person name="Van de Peer Y."/>
            <person name="Podila G.K."/>
            <person name="Polle A."/>
            <person name="Pukkila P.J."/>
            <person name="Richardson P.M."/>
            <person name="Rouze P."/>
            <person name="Sanders I.R."/>
            <person name="Stajich J.E."/>
            <person name="Tunlid A."/>
            <person name="Tuskan G."/>
            <person name="Grigoriev I.V."/>
        </authorList>
    </citation>
    <scope>NUCLEOTIDE SEQUENCE [LARGE SCALE GENOMIC DNA]</scope>
    <source>
        <strain evidence="5">S238N-H82 / ATCC MYA-4686</strain>
    </source>
</reference>
<evidence type="ECO:0000259" key="2">
    <source>
        <dbReference type="Pfam" id="PF14033"/>
    </source>
</evidence>
<name>B0DV55_LACBS</name>
<dbReference type="AlphaFoldDB" id="B0DV55"/>
<evidence type="ECO:0000313" key="4">
    <source>
        <dbReference type="EMBL" id="EDR01520.1"/>
    </source>
</evidence>
<keyword evidence="5" id="KW-1185">Reference proteome</keyword>